<dbReference type="KEGG" id="palb:EJC50_26900"/>
<name>A0A3S9AB47_9BACL</name>
<proteinExistence type="predicted"/>
<evidence type="ECO:0000313" key="2">
    <source>
        <dbReference type="Proteomes" id="UP000272528"/>
    </source>
</evidence>
<accession>A0A3S9AB47</accession>
<dbReference type="AlphaFoldDB" id="A0A3S9AB47"/>
<dbReference type="EMBL" id="CP034437">
    <property type="protein sequence ID" value="AZN42920.1"/>
    <property type="molecule type" value="Genomic_DNA"/>
</dbReference>
<keyword evidence="2" id="KW-1185">Reference proteome</keyword>
<evidence type="ECO:0000313" key="1">
    <source>
        <dbReference type="EMBL" id="AZN42920.1"/>
    </source>
</evidence>
<dbReference type="RefSeq" id="WP_126019029.1">
    <property type="nucleotide sequence ID" value="NZ_CP034437.1"/>
</dbReference>
<gene>
    <name evidence="1" type="ORF">EJC50_26900</name>
</gene>
<organism evidence="1 2">
    <name type="scientific">Paenibacillus albus</name>
    <dbReference type="NCBI Taxonomy" id="2495582"/>
    <lineage>
        <taxon>Bacteria</taxon>
        <taxon>Bacillati</taxon>
        <taxon>Bacillota</taxon>
        <taxon>Bacilli</taxon>
        <taxon>Bacillales</taxon>
        <taxon>Paenibacillaceae</taxon>
        <taxon>Paenibacillus</taxon>
    </lineage>
</organism>
<dbReference type="Proteomes" id="UP000272528">
    <property type="component" value="Chromosome"/>
</dbReference>
<protein>
    <submittedName>
        <fullName evidence="1">Uncharacterized protein</fullName>
    </submittedName>
</protein>
<reference evidence="2" key="1">
    <citation type="submission" date="2018-12" db="EMBL/GenBank/DDBJ databases">
        <title>Genome sequence of Peanibacillus sp.</title>
        <authorList>
            <person name="Subramani G."/>
            <person name="Srinivasan S."/>
            <person name="Kim M.K."/>
        </authorList>
    </citation>
    <scope>NUCLEOTIDE SEQUENCE [LARGE SCALE GENOMIC DNA]</scope>
    <source>
        <strain evidence="2">18JY67-1</strain>
    </source>
</reference>
<dbReference type="OrthoDB" id="9848115at2"/>
<sequence>MEYENIRYDDGDIGTEYFSTRKSFLSRWKAELIGEIEGKRFKGKLVYKMDENKVYCEQFTLVPVGSKEPVLQVRVYDDYSVKVVNQIKAEVDVCRREKVIKLELKYKV</sequence>